<dbReference type="Proteomes" id="UP000536179">
    <property type="component" value="Unassembled WGS sequence"/>
</dbReference>
<comment type="caution">
    <text evidence="1">The sequence shown here is derived from an EMBL/GenBank/DDBJ whole genome shotgun (WGS) entry which is preliminary data.</text>
</comment>
<keyword evidence="2" id="KW-1185">Reference proteome</keyword>
<evidence type="ECO:0000313" key="2">
    <source>
        <dbReference type="Proteomes" id="UP000536179"/>
    </source>
</evidence>
<proteinExistence type="predicted"/>
<reference evidence="1 2" key="1">
    <citation type="submission" date="2020-08" db="EMBL/GenBank/DDBJ databases">
        <title>Genomic Encyclopedia of Type Strains, Phase III (KMG-III): the genomes of soil and plant-associated and newly described type strains.</title>
        <authorList>
            <person name="Whitman W."/>
        </authorList>
    </citation>
    <scope>NUCLEOTIDE SEQUENCE [LARGE SCALE GENOMIC DNA]</scope>
    <source>
        <strain evidence="1 2">CECT 8075</strain>
    </source>
</reference>
<dbReference type="AlphaFoldDB" id="A0A7W5E5U9"/>
<protein>
    <submittedName>
        <fullName evidence="1">Uncharacterized protein</fullName>
    </submittedName>
</protein>
<evidence type="ECO:0000313" key="1">
    <source>
        <dbReference type="EMBL" id="MBB3209837.1"/>
    </source>
</evidence>
<name>A0A7W5E5U9_9BACT</name>
<organism evidence="1 2">
    <name type="scientific">Aporhodopirellula rubra</name>
    <dbReference type="NCBI Taxonomy" id="980271"/>
    <lineage>
        <taxon>Bacteria</taxon>
        <taxon>Pseudomonadati</taxon>
        <taxon>Planctomycetota</taxon>
        <taxon>Planctomycetia</taxon>
        <taxon>Pirellulales</taxon>
        <taxon>Pirellulaceae</taxon>
        <taxon>Aporhodopirellula</taxon>
    </lineage>
</organism>
<gene>
    <name evidence="1" type="ORF">FHS27_005677</name>
</gene>
<accession>A0A7W5E5U9</accession>
<dbReference type="EMBL" id="JACHXU010000027">
    <property type="protein sequence ID" value="MBB3209837.1"/>
    <property type="molecule type" value="Genomic_DNA"/>
</dbReference>
<sequence length="240" mass="27484">MTSGFPQDPMMQREGETPIYFPRIEKLEMPAITETQIETVALILSAINPSVLQETTPNPQTLYQVNQNPKVVRVDPSVELRQDHRYLLSPLHDGTDASFDKLWAKAKRVKGASGSSALLDLVQRLRDWEIDEEGLSLTRSKQKTLAAEMFPYASRLQYYFFHSAVQRIDRELRIRRVASEVSSPLLGGLLKRFFETPEMQHDIDFPEPVLEEAEMYIASSINLCRVLRSIAHRIRRAKAS</sequence>